<dbReference type="EMBL" id="UHDT01000001">
    <property type="protein sequence ID" value="SUM58079.1"/>
    <property type="molecule type" value="Genomic_DNA"/>
</dbReference>
<dbReference type="OrthoDB" id="7839480at2"/>
<evidence type="ECO:0000313" key="3">
    <source>
        <dbReference type="EMBL" id="KIX89848.1"/>
    </source>
</evidence>
<dbReference type="InterPro" id="IPR011761">
    <property type="entry name" value="ATP-grasp"/>
</dbReference>
<feature type="domain" description="ATP-grasp" evidence="2">
    <location>
        <begin position="140"/>
        <end position="332"/>
    </location>
</feature>
<dbReference type="SUPFAM" id="SSF56059">
    <property type="entry name" value="Glutathione synthetase ATP-binding domain-like"/>
    <property type="match status" value="1"/>
</dbReference>
<dbReference type="PANTHER" id="PTHR37018:SF1">
    <property type="entry name" value="CULTURE SPECIFIC PROTEIN, PUTATIVE (AFU_ORTHOLOGUE AFUA_2G00130)-RELATED"/>
    <property type="match status" value="1"/>
</dbReference>
<dbReference type="InterPro" id="IPR053269">
    <property type="entry name" value="Asp-Met_ligase"/>
</dbReference>
<evidence type="ECO:0000313" key="4">
    <source>
        <dbReference type="EMBL" id="SUM58079.1"/>
    </source>
</evidence>
<dbReference type="PANTHER" id="PTHR37018">
    <property type="entry name" value="CULTURE SPECIFIC PROTEIN, PUTATIVE (AFU_ORTHOLOGUE AFUA_2G00130)-RELATED"/>
    <property type="match status" value="1"/>
</dbReference>
<dbReference type="Proteomes" id="UP000254100">
    <property type="component" value="Unassembled WGS sequence"/>
</dbReference>
<evidence type="ECO:0000259" key="2">
    <source>
        <dbReference type="PROSITE" id="PS50975"/>
    </source>
</evidence>
<organism evidence="4 6">
    <name type="scientific">Staphylococcus microti</name>
    <dbReference type="NCBI Taxonomy" id="569857"/>
    <lineage>
        <taxon>Bacteria</taxon>
        <taxon>Bacillati</taxon>
        <taxon>Bacillota</taxon>
        <taxon>Bacilli</taxon>
        <taxon>Bacillales</taxon>
        <taxon>Staphylococcaceae</taxon>
        <taxon>Staphylococcus</taxon>
    </lineage>
</organism>
<evidence type="ECO:0000256" key="1">
    <source>
        <dbReference type="PROSITE-ProRule" id="PRU00409"/>
    </source>
</evidence>
<keyword evidence="1" id="KW-0067">ATP-binding</keyword>
<gene>
    <name evidence="4" type="ORF">NCTC13832_01815</name>
    <name evidence="3" type="ORF">TP70_11085</name>
</gene>
<proteinExistence type="predicted"/>
<evidence type="ECO:0000313" key="5">
    <source>
        <dbReference type="Proteomes" id="UP000032366"/>
    </source>
</evidence>
<dbReference type="GO" id="GO:0005524">
    <property type="term" value="F:ATP binding"/>
    <property type="evidence" value="ECO:0007669"/>
    <property type="project" value="UniProtKB-UniRule"/>
</dbReference>
<dbReference type="EMBL" id="JXWY01000154">
    <property type="protein sequence ID" value="KIX89848.1"/>
    <property type="molecule type" value="Genomic_DNA"/>
</dbReference>
<accession>A0A0D6XPS1</accession>
<dbReference type="GO" id="GO:0046872">
    <property type="term" value="F:metal ion binding"/>
    <property type="evidence" value="ECO:0007669"/>
    <property type="project" value="InterPro"/>
</dbReference>
<dbReference type="Gene3D" id="3.30.470.20">
    <property type="entry name" value="ATP-grasp fold, B domain"/>
    <property type="match status" value="1"/>
</dbReference>
<dbReference type="PROSITE" id="PS50975">
    <property type="entry name" value="ATP_GRASP"/>
    <property type="match status" value="1"/>
</dbReference>
<keyword evidence="1" id="KW-0547">Nucleotide-binding</keyword>
<dbReference type="RefSeq" id="WP_044361647.1">
    <property type="nucleotide sequence ID" value="NZ_JXWY01000154.1"/>
</dbReference>
<protein>
    <submittedName>
        <fullName evidence="4">ATP-grasp domain protein</fullName>
    </submittedName>
</protein>
<reference evidence="3 5" key="1">
    <citation type="submission" date="2015-01" db="EMBL/GenBank/DDBJ databases">
        <authorList>
            <person name="Guo J."/>
        </authorList>
    </citation>
    <scope>NUCLEOTIDE SEQUENCE [LARGE SCALE GENOMIC DNA]</scope>
    <source>
        <strain evidence="3 5">DSM 22147</strain>
    </source>
</reference>
<dbReference type="STRING" id="569857.TP70_11085"/>
<dbReference type="Proteomes" id="UP000032366">
    <property type="component" value="Unassembled WGS sequence"/>
</dbReference>
<sequence length="399" mass="45310">MTDVKNKYPHVTMAQLYADDVVYSSRPSYISNPWLEPDEHQSNFLSARELLIADMPVIVHEASVTDKLATLFALINHTIPNNLYYFNDQQSYEQLLQRLSLEEGRKIYFQYVHDDSIVPPQQYAMNKQTFVDLNNKSKIPEWTDGKYLPRREVVAFEDFEPAVRQWDLPVVIKPGDELPTAGGYGVMICYTQDELECAIERVKKAEAATDTLIIEQCVEAVENYCVQFAQHPDKGILYLGAAKQLTNEYGFYKGNVNAQHVPQAVIDAGHALMEKAVAVGFVGIAGFDILEDANGDVYAIDLNYRQNGSTSMLLLDEALTGTHHKFYSYVAKGDNARFFEAIQTFVKKGVLFPLSYYDGDWYEDRHVDSRFGCIWHADSDETIAEYERAFLEQAGLPAE</sequence>
<name>A0A0D6XPS1_9STAP</name>
<dbReference type="AlphaFoldDB" id="A0A0D6XPS1"/>
<evidence type="ECO:0000313" key="6">
    <source>
        <dbReference type="Proteomes" id="UP000254100"/>
    </source>
</evidence>
<keyword evidence="5" id="KW-1185">Reference proteome</keyword>
<reference evidence="4 6" key="2">
    <citation type="submission" date="2018-06" db="EMBL/GenBank/DDBJ databases">
        <authorList>
            <consortium name="Pathogen Informatics"/>
            <person name="Doyle S."/>
        </authorList>
    </citation>
    <scope>NUCLEOTIDE SEQUENCE [LARGE SCALE GENOMIC DNA]</scope>
    <source>
        <strain evidence="4 6">NCTC13832</strain>
    </source>
</reference>